<evidence type="ECO:0000313" key="2">
    <source>
        <dbReference type="Proteomes" id="UP000494172"/>
    </source>
</evidence>
<comment type="caution">
    <text evidence="1">The sequence shown here is derived from an EMBL/GenBank/DDBJ whole genome shotgun (WGS) entry which is preliminary data.</text>
</comment>
<gene>
    <name evidence="1" type="ORF">BAR24066_06931</name>
</gene>
<accession>A0A9Q9SQX0</accession>
<name>A0A9Q9SQX0_9BURK</name>
<dbReference type="RefSeq" id="WP_174994493.1">
    <property type="nucleotide sequence ID" value="NZ_CABVPX010000046.1"/>
</dbReference>
<dbReference type="AlphaFoldDB" id="A0A9Q9SQX0"/>
<proteinExistence type="predicted"/>
<organism evidence="1 2">
    <name type="scientific">Burkholderia arboris</name>
    <dbReference type="NCBI Taxonomy" id="488730"/>
    <lineage>
        <taxon>Bacteria</taxon>
        <taxon>Pseudomonadati</taxon>
        <taxon>Pseudomonadota</taxon>
        <taxon>Betaproteobacteria</taxon>
        <taxon>Burkholderiales</taxon>
        <taxon>Burkholderiaceae</taxon>
        <taxon>Burkholderia</taxon>
        <taxon>Burkholderia cepacia complex</taxon>
    </lineage>
</organism>
<reference evidence="1 2" key="1">
    <citation type="submission" date="2019-09" db="EMBL/GenBank/DDBJ databases">
        <authorList>
            <person name="Depoorter E."/>
        </authorList>
    </citation>
    <scope>NUCLEOTIDE SEQUENCE [LARGE SCALE GENOMIC DNA]</scope>
    <source>
        <strain evidence="1">LMG 24066</strain>
    </source>
</reference>
<dbReference type="EMBL" id="CABVPX010000046">
    <property type="protein sequence ID" value="VWC40445.1"/>
    <property type="molecule type" value="Genomic_DNA"/>
</dbReference>
<evidence type="ECO:0000313" key="1">
    <source>
        <dbReference type="EMBL" id="VWC40445.1"/>
    </source>
</evidence>
<dbReference type="Proteomes" id="UP000494172">
    <property type="component" value="Unassembled WGS sequence"/>
</dbReference>
<sequence length="73" mass="8113">MPADKLGRYMRSPEFLKRANEAVAEAVRDLESCGIRPVYLDRKTGRIVGGSEDVLRENGSCEERLTSGRSQNA</sequence>
<protein>
    <submittedName>
        <fullName evidence="1">Uncharacterized protein</fullName>
    </submittedName>
</protein>